<keyword evidence="4" id="KW-0808">Transferase</keyword>
<dbReference type="InterPro" id="IPR029063">
    <property type="entry name" value="SAM-dependent_MTases_sf"/>
</dbReference>
<dbReference type="InterPro" id="IPR036890">
    <property type="entry name" value="HATPase_C_sf"/>
</dbReference>
<evidence type="ECO:0000256" key="4">
    <source>
        <dbReference type="ARBA" id="ARBA00022679"/>
    </source>
</evidence>
<comment type="catalytic activity">
    <reaction evidence="8">
        <text>a 2'-deoxyadenosine in DNA + S-adenosyl-L-methionine = an N(6)-methyl-2'-deoxyadenosine in DNA + S-adenosyl-L-homocysteine + H(+)</text>
        <dbReference type="Rhea" id="RHEA:15197"/>
        <dbReference type="Rhea" id="RHEA-COMP:12418"/>
        <dbReference type="Rhea" id="RHEA-COMP:12419"/>
        <dbReference type="ChEBI" id="CHEBI:15378"/>
        <dbReference type="ChEBI" id="CHEBI:57856"/>
        <dbReference type="ChEBI" id="CHEBI:59789"/>
        <dbReference type="ChEBI" id="CHEBI:90615"/>
        <dbReference type="ChEBI" id="CHEBI:90616"/>
        <dbReference type="EC" id="2.1.1.72"/>
    </reaction>
</comment>
<comment type="caution">
    <text evidence="10">The sequence shown here is derived from an EMBL/GenBank/DDBJ whole genome shotgun (WGS) entry which is preliminary data.</text>
</comment>
<evidence type="ECO:0000256" key="8">
    <source>
        <dbReference type="ARBA" id="ARBA00047942"/>
    </source>
</evidence>
<dbReference type="Gene3D" id="3.40.50.150">
    <property type="entry name" value="Vaccinia Virus protein VP39"/>
    <property type="match status" value="1"/>
</dbReference>
<feature type="domain" description="Histidine kinase" evidence="9">
    <location>
        <begin position="661"/>
        <end position="888"/>
    </location>
</feature>
<organism evidence="10 11">
    <name type="scientific">Sphingobacterium pedocola</name>
    <dbReference type="NCBI Taxonomy" id="2082722"/>
    <lineage>
        <taxon>Bacteria</taxon>
        <taxon>Pseudomonadati</taxon>
        <taxon>Bacteroidota</taxon>
        <taxon>Sphingobacteriia</taxon>
        <taxon>Sphingobacteriales</taxon>
        <taxon>Sphingobacteriaceae</taxon>
        <taxon>Sphingobacterium</taxon>
    </lineage>
</organism>
<dbReference type="InterPro" id="IPR051537">
    <property type="entry name" value="DNA_Adenine_Mtase"/>
</dbReference>
<dbReference type="PANTHER" id="PTHR42933:SF3">
    <property type="entry name" value="TYPE I RESTRICTION ENZYME MJAVIII METHYLASE SUBUNIT"/>
    <property type="match status" value="1"/>
</dbReference>
<keyword evidence="7" id="KW-0238">DNA-binding</keyword>
<proteinExistence type="inferred from homology"/>
<dbReference type="InterPro" id="IPR005467">
    <property type="entry name" value="His_kinase_dom"/>
</dbReference>
<dbReference type="RefSeq" id="WP_196938649.1">
    <property type="nucleotide sequence ID" value="NZ_MU158689.1"/>
</dbReference>
<evidence type="ECO:0000256" key="6">
    <source>
        <dbReference type="ARBA" id="ARBA00022747"/>
    </source>
</evidence>
<dbReference type="EC" id="2.1.1.72" evidence="2"/>
<keyword evidence="6" id="KW-0680">Restriction system</keyword>
<accession>A0ABR9T2S0</accession>
<comment type="similarity">
    <text evidence="1">Belongs to the N(4)/N(6)-methyltransferase family.</text>
</comment>
<evidence type="ECO:0000256" key="2">
    <source>
        <dbReference type="ARBA" id="ARBA00011900"/>
    </source>
</evidence>
<dbReference type="InterPro" id="IPR003356">
    <property type="entry name" value="DNA_methylase_A-5"/>
</dbReference>
<gene>
    <name evidence="10" type="ORF">C4F40_02790</name>
</gene>
<evidence type="ECO:0000256" key="1">
    <source>
        <dbReference type="ARBA" id="ARBA00006594"/>
    </source>
</evidence>
<dbReference type="EMBL" id="PSKQ01000013">
    <property type="protein sequence ID" value="MBE8719651.1"/>
    <property type="molecule type" value="Genomic_DNA"/>
</dbReference>
<evidence type="ECO:0000256" key="3">
    <source>
        <dbReference type="ARBA" id="ARBA00022603"/>
    </source>
</evidence>
<keyword evidence="5" id="KW-0949">S-adenosyl-L-methionine</keyword>
<protein>
    <recommendedName>
        <fullName evidence="2">site-specific DNA-methyltransferase (adenine-specific)</fullName>
        <ecNumber evidence="2">2.1.1.72</ecNumber>
    </recommendedName>
</protein>
<evidence type="ECO:0000256" key="5">
    <source>
        <dbReference type="ARBA" id="ARBA00022691"/>
    </source>
</evidence>
<dbReference type="PANTHER" id="PTHR42933">
    <property type="entry name" value="SLR6095 PROTEIN"/>
    <property type="match status" value="1"/>
</dbReference>
<dbReference type="SUPFAM" id="SSF53335">
    <property type="entry name" value="S-adenosyl-L-methionine-dependent methyltransferases"/>
    <property type="match status" value="1"/>
</dbReference>
<dbReference type="InterPro" id="IPR044946">
    <property type="entry name" value="Restrct_endonuc_typeI_TRD_sf"/>
</dbReference>
<sequence>MTLHQAIELVLNRKGVPMTPWELERELVISEDYLKKDLTKPNAEQIVLRIRKYPHLFQIVNGYVINVRDEDLITLVKSVNRIKVLLGDVFSFENTQLLIASFLFFKRISDKEEVNFSFIDSLINFDFFKQTNSLGYSIFYELENQFKRLGNPVSSDIYNLLFDIETAQYDDERFASIFEFIIYNLSAEKSSFKNSSPEFIRNLLPQLADRKIVMKVFDPTAGMGGILTSTVKSFPNVEIYGTEINIQSAVIGNLNLYLHGYQNKPIQERSFFQVEYDRYDFIVADFPISGVTYKNIGETGFYFQNLQSNGRGFASLVTKCYELLSANGKAVVTIADSFLTKRGIDQETRRFLVMNNIIETIISLPAGSYKPYSNTKMSILILNKRKPERLRNKIRFIRATPIESSKNSVVVDIEKIIEEYLYFNENTAQNIIEINDFDEDFNLTAERNSPQHLIRKIMLKEGRAFFLEAIADVKGGIPKSHLPELPIGVPYIKIEDLDEEVLDIKLKVKGEFDFTSNDYFTLSKYAISKPCILISTVGKKTKTNIYYPTPEVPYILTSSNIVSIIVQDNFWNLDYVYFQLNSFFVIDQINSFRKGDIIPYFSLKDIKKILIPYAESAAQKYKIDQQKSEIIFKEESNGAFKLTKEHVDKEKEQTELDLVRTITHQLKHMLTTVHTHVEKIKRITEVNKLGEMKEYVADDSILEEQEGFEAAENRSLNEVIVSAYTSTLLLNQILDDVKRAIHLELELNTYSIKDVMQEVSRSYPYIDIKITGSDVEVKLSKSHIVDVFRTLICNSIEHSFRDIRDGRIMVNIKLLTDVVILEYHTNGSAIKITEREYKSIATKSTNSRGTGMGGYYIDKVIHAHNGKLRIKENLKTGVKIEIEIPILNDYE</sequence>
<dbReference type="SUPFAM" id="SSF55874">
    <property type="entry name" value="ATPase domain of HSP90 chaperone/DNA topoisomerase II/histidine kinase"/>
    <property type="match status" value="1"/>
</dbReference>
<dbReference type="Gene3D" id="3.90.220.20">
    <property type="entry name" value="DNA methylase specificity domains"/>
    <property type="match status" value="1"/>
</dbReference>
<dbReference type="Pfam" id="PF02518">
    <property type="entry name" value="HATPase_c"/>
    <property type="match status" value="1"/>
</dbReference>
<dbReference type="Proteomes" id="UP000618319">
    <property type="component" value="Unassembled WGS sequence"/>
</dbReference>
<evidence type="ECO:0000313" key="10">
    <source>
        <dbReference type="EMBL" id="MBE8719651.1"/>
    </source>
</evidence>
<dbReference type="Gene3D" id="3.30.565.10">
    <property type="entry name" value="Histidine kinase-like ATPase, C-terminal domain"/>
    <property type="match status" value="1"/>
</dbReference>
<evidence type="ECO:0000313" key="11">
    <source>
        <dbReference type="Proteomes" id="UP000618319"/>
    </source>
</evidence>
<dbReference type="InterPro" id="IPR003594">
    <property type="entry name" value="HATPase_dom"/>
</dbReference>
<dbReference type="Pfam" id="PF02384">
    <property type="entry name" value="N6_Mtase"/>
    <property type="match status" value="1"/>
</dbReference>
<dbReference type="PROSITE" id="PS50109">
    <property type="entry name" value="HIS_KIN"/>
    <property type="match status" value="1"/>
</dbReference>
<evidence type="ECO:0000256" key="7">
    <source>
        <dbReference type="ARBA" id="ARBA00023125"/>
    </source>
</evidence>
<evidence type="ECO:0000259" key="9">
    <source>
        <dbReference type="PROSITE" id="PS50109"/>
    </source>
</evidence>
<name>A0ABR9T2S0_9SPHI</name>
<keyword evidence="11" id="KW-1185">Reference proteome</keyword>
<reference evidence="10 11" key="1">
    <citation type="submission" date="2018-02" db="EMBL/GenBank/DDBJ databases">
        <title>Sphingobacterium KA21.</title>
        <authorList>
            <person name="Vasarhelyi B.M."/>
            <person name="Deshmukh S."/>
            <person name="Balint B."/>
            <person name="Kukolya J."/>
        </authorList>
    </citation>
    <scope>NUCLEOTIDE SEQUENCE [LARGE SCALE GENOMIC DNA]</scope>
    <source>
        <strain evidence="10 11">Ka21</strain>
    </source>
</reference>
<dbReference type="SUPFAM" id="SSF116734">
    <property type="entry name" value="DNA methylase specificity domain"/>
    <property type="match status" value="1"/>
</dbReference>
<keyword evidence="3" id="KW-0489">Methyltransferase</keyword>